<dbReference type="Gene3D" id="1.20.120.450">
    <property type="entry name" value="dinb family like domain"/>
    <property type="match status" value="1"/>
</dbReference>
<reference evidence="2 3" key="1">
    <citation type="submission" date="2019-07" db="EMBL/GenBank/DDBJ databases">
        <title>Rhodococcus cavernicolus sp. nov., isolated from a cave.</title>
        <authorList>
            <person name="Lee S.D."/>
        </authorList>
    </citation>
    <scope>NUCLEOTIDE SEQUENCE [LARGE SCALE GENOMIC DNA]</scope>
    <source>
        <strain evidence="2 3">C1-24</strain>
    </source>
</reference>
<dbReference type="Pfam" id="PF12867">
    <property type="entry name" value="DinB_2"/>
    <property type="match status" value="1"/>
</dbReference>
<dbReference type="InterPro" id="IPR024775">
    <property type="entry name" value="DinB-like"/>
</dbReference>
<sequence length="168" mass="18470">MDQGAVLADAFDRIQQTVHAALADVPDDALTYRIDGDANTIAWLVWHLTRVQDDHVAGVAGTEQVWTADGWNDRFDLPFPTGTIGYGQTSDDVAAVQVGADLLLGYHDAVHDRTVEYVRTLGADDLDRVVDDNWDPPVTLGVRLVSVVSDDLQHIGQAAYIRGVYERR</sequence>
<evidence type="ECO:0000313" key="2">
    <source>
        <dbReference type="EMBL" id="KAA0024106.1"/>
    </source>
</evidence>
<protein>
    <submittedName>
        <fullName evidence="2">DinB family protein</fullName>
    </submittedName>
</protein>
<feature type="domain" description="DinB-like" evidence="1">
    <location>
        <begin position="10"/>
        <end position="158"/>
    </location>
</feature>
<dbReference type="Proteomes" id="UP000322244">
    <property type="component" value="Unassembled WGS sequence"/>
</dbReference>
<proteinExistence type="predicted"/>
<dbReference type="EMBL" id="VLNY01000002">
    <property type="protein sequence ID" value="KAA0024106.1"/>
    <property type="molecule type" value="Genomic_DNA"/>
</dbReference>
<organism evidence="2 3">
    <name type="scientific">Antrihabitans cavernicola</name>
    <dbReference type="NCBI Taxonomy" id="2495913"/>
    <lineage>
        <taxon>Bacteria</taxon>
        <taxon>Bacillati</taxon>
        <taxon>Actinomycetota</taxon>
        <taxon>Actinomycetes</taxon>
        <taxon>Mycobacteriales</taxon>
        <taxon>Nocardiaceae</taxon>
        <taxon>Antrihabitans</taxon>
    </lineage>
</organism>
<dbReference type="RefSeq" id="WP_149429266.1">
    <property type="nucleotide sequence ID" value="NZ_VLNY01000002.1"/>
</dbReference>
<comment type="caution">
    <text evidence="2">The sequence shown here is derived from an EMBL/GenBank/DDBJ whole genome shotgun (WGS) entry which is preliminary data.</text>
</comment>
<dbReference type="OrthoDB" id="2363925at2"/>
<dbReference type="SUPFAM" id="SSF109854">
    <property type="entry name" value="DinB/YfiT-like putative metalloenzymes"/>
    <property type="match status" value="1"/>
</dbReference>
<name>A0A5A7SE19_9NOCA</name>
<gene>
    <name evidence="2" type="ORF">FOY51_06000</name>
</gene>
<dbReference type="NCBIfam" id="NF047843">
    <property type="entry name" value="MST_Rv0443"/>
    <property type="match status" value="1"/>
</dbReference>
<evidence type="ECO:0000313" key="3">
    <source>
        <dbReference type="Proteomes" id="UP000322244"/>
    </source>
</evidence>
<keyword evidence="3" id="KW-1185">Reference proteome</keyword>
<dbReference type="InterPro" id="IPR034660">
    <property type="entry name" value="DinB/YfiT-like"/>
</dbReference>
<evidence type="ECO:0000259" key="1">
    <source>
        <dbReference type="Pfam" id="PF12867"/>
    </source>
</evidence>
<dbReference type="AlphaFoldDB" id="A0A5A7SE19"/>
<accession>A0A5A7SE19</accession>